<comment type="caution">
    <text evidence="9">The sequence shown here is derived from an EMBL/GenBank/DDBJ whole genome shotgun (WGS) entry which is preliminary data.</text>
</comment>
<dbReference type="InterPro" id="IPR003004">
    <property type="entry name" value="GspF/PilC"/>
</dbReference>
<accession>A0A2T4MX83</accession>
<evidence type="ECO:0000256" key="3">
    <source>
        <dbReference type="ARBA" id="ARBA00022475"/>
    </source>
</evidence>
<feature type="transmembrane region" description="Helical" evidence="7">
    <location>
        <begin position="161"/>
        <end position="183"/>
    </location>
</feature>
<dbReference type="PANTHER" id="PTHR30012">
    <property type="entry name" value="GENERAL SECRETION PATHWAY PROTEIN"/>
    <property type="match status" value="1"/>
</dbReference>
<evidence type="ECO:0000256" key="6">
    <source>
        <dbReference type="ARBA" id="ARBA00023136"/>
    </source>
</evidence>
<comment type="similarity">
    <text evidence="2">Belongs to the GSP F family.</text>
</comment>
<sequence length="393" mass="42191">MKTFKAIIETPRRGVITKEIEAEDIEQAKRVARGMGKIISVKKVIRFRSLESPLSLSERQIFLQRLAAMQQSKVGAGEALALMEATFDGGIKRVSGRMLKQIESGADIGQAMERIGAPHFPNNVVALVRSGSKGGDTASALRNASEFEAEMERIKKDSGNGIWSGLVGFASAAGIIFGTTRYMGPQVMESDLIKLAGDKVDVGWAQTLGSVSEWIMGIMSLIMVLLYLLNAIGRRVSPKQADKIILKIPFYKDLVLSRNNYSTLYGLSLLVGSGVPMEQALSLSANASPKGSMQEDLKAAARNVKEGKPWAAAMSNLHATDRAALSSSMDRESVANSLNALSKQYKSIYGQRVAALAPILQGIAVIFLCIAGAVLFGLTMVPMMQFATAGTSL</sequence>
<evidence type="ECO:0000256" key="7">
    <source>
        <dbReference type="SAM" id="Phobius"/>
    </source>
</evidence>
<dbReference type="Gene3D" id="1.20.81.30">
    <property type="entry name" value="Type II secretion system (T2SS), domain F"/>
    <property type="match status" value="2"/>
</dbReference>
<keyword evidence="5 7" id="KW-1133">Transmembrane helix</keyword>
<feature type="domain" description="Type II secretion system protein GspF" evidence="8">
    <location>
        <begin position="62"/>
        <end position="178"/>
    </location>
</feature>
<keyword evidence="6 7" id="KW-0472">Membrane</keyword>
<feature type="transmembrane region" description="Helical" evidence="7">
    <location>
        <begin position="214"/>
        <end position="233"/>
    </location>
</feature>
<keyword evidence="4 7" id="KW-0812">Transmembrane</keyword>
<dbReference type="Proteomes" id="UP000241986">
    <property type="component" value="Unassembled WGS sequence"/>
</dbReference>
<evidence type="ECO:0000313" key="9">
    <source>
        <dbReference type="EMBL" id="PTH79182.1"/>
    </source>
</evidence>
<dbReference type="Pfam" id="PF00482">
    <property type="entry name" value="T2SSF"/>
    <property type="match status" value="2"/>
</dbReference>
<evidence type="ECO:0000256" key="2">
    <source>
        <dbReference type="ARBA" id="ARBA00005745"/>
    </source>
</evidence>
<gene>
    <name evidence="9" type="ORF">DAA48_22385</name>
</gene>
<evidence type="ECO:0000256" key="1">
    <source>
        <dbReference type="ARBA" id="ARBA00004651"/>
    </source>
</evidence>
<comment type="subcellular location">
    <subcellularLocation>
        <location evidence="1">Cell membrane</location>
        <topology evidence="1">Multi-pass membrane protein</topology>
    </subcellularLocation>
</comment>
<dbReference type="GO" id="GO:0005886">
    <property type="term" value="C:plasma membrane"/>
    <property type="evidence" value="ECO:0007669"/>
    <property type="project" value="UniProtKB-SubCell"/>
</dbReference>
<dbReference type="InterPro" id="IPR042094">
    <property type="entry name" value="T2SS_GspF_sf"/>
</dbReference>
<organism evidence="9 10">
    <name type="scientific">Aeromonas veronii</name>
    <dbReference type="NCBI Taxonomy" id="654"/>
    <lineage>
        <taxon>Bacteria</taxon>
        <taxon>Pseudomonadati</taxon>
        <taxon>Pseudomonadota</taxon>
        <taxon>Gammaproteobacteria</taxon>
        <taxon>Aeromonadales</taxon>
        <taxon>Aeromonadaceae</taxon>
        <taxon>Aeromonas</taxon>
    </lineage>
</organism>
<dbReference type="EMBL" id="PZKL01000045">
    <property type="protein sequence ID" value="PTH79182.1"/>
    <property type="molecule type" value="Genomic_DNA"/>
</dbReference>
<evidence type="ECO:0000259" key="8">
    <source>
        <dbReference type="Pfam" id="PF00482"/>
    </source>
</evidence>
<evidence type="ECO:0000256" key="5">
    <source>
        <dbReference type="ARBA" id="ARBA00022989"/>
    </source>
</evidence>
<dbReference type="AlphaFoldDB" id="A0A2T4MX83"/>
<feature type="transmembrane region" description="Helical" evidence="7">
    <location>
        <begin position="353"/>
        <end position="378"/>
    </location>
</feature>
<protein>
    <submittedName>
        <fullName evidence="9">Type II secretion system F domain protein</fullName>
    </submittedName>
</protein>
<keyword evidence="3" id="KW-1003">Cell membrane</keyword>
<dbReference type="RefSeq" id="WP_107684827.1">
    <property type="nucleotide sequence ID" value="NZ_PZKL01000045.1"/>
</dbReference>
<evidence type="ECO:0000256" key="4">
    <source>
        <dbReference type="ARBA" id="ARBA00022692"/>
    </source>
</evidence>
<dbReference type="InterPro" id="IPR018076">
    <property type="entry name" value="T2SS_GspF_dom"/>
</dbReference>
<evidence type="ECO:0000313" key="10">
    <source>
        <dbReference type="Proteomes" id="UP000241986"/>
    </source>
</evidence>
<dbReference type="PANTHER" id="PTHR30012:SF0">
    <property type="entry name" value="TYPE II SECRETION SYSTEM PROTEIN F-RELATED"/>
    <property type="match status" value="1"/>
</dbReference>
<proteinExistence type="inferred from homology"/>
<name>A0A2T4MX83_AERVE</name>
<reference evidence="9 10" key="1">
    <citation type="submission" date="2018-03" db="EMBL/GenBank/DDBJ databases">
        <title>Aeromonas veronii whole genome sequencing and analysis.</title>
        <authorList>
            <person name="Xie H."/>
            <person name="Liu T."/>
            <person name="Wang K."/>
        </authorList>
    </citation>
    <scope>NUCLEOTIDE SEQUENCE [LARGE SCALE GENOMIC DNA]</scope>
    <source>
        <strain evidence="9 10">XH.VA.1</strain>
    </source>
</reference>
<feature type="domain" description="Type II secretion system protein GspF" evidence="8">
    <location>
        <begin position="267"/>
        <end position="382"/>
    </location>
</feature>